<evidence type="ECO:0000313" key="1">
    <source>
        <dbReference type="EMBL" id="GAA3026057.1"/>
    </source>
</evidence>
<reference evidence="1 2" key="1">
    <citation type="journal article" date="2019" name="Int. J. Syst. Evol. Microbiol.">
        <title>The Global Catalogue of Microorganisms (GCM) 10K type strain sequencing project: providing services to taxonomists for standard genome sequencing and annotation.</title>
        <authorList>
            <consortium name="The Broad Institute Genomics Platform"/>
            <consortium name="The Broad Institute Genome Sequencing Center for Infectious Disease"/>
            <person name="Wu L."/>
            <person name="Ma J."/>
        </authorList>
    </citation>
    <scope>NUCLEOTIDE SEQUENCE [LARGE SCALE GENOMIC DNA]</scope>
    <source>
        <strain evidence="1 2">JCM 9091</strain>
    </source>
</reference>
<evidence type="ECO:0008006" key="3">
    <source>
        <dbReference type="Google" id="ProtNLM"/>
    </source>
</evidence>
<comment type="caution">
    <text evidence="1">The sequence shown here is derived from an EMBL/GenBank/DDBJ whole genome shotgun (WGS) entry which is preliminary data.</text>
</comment>
<name>A0ABN3YFB5_9ACTN</name>
<dbReference type="RefSeq" id="WP_234515767.1">
    <property type="nucleotide sequence ID" value="NZ_BAAAUF010000002.1"/>
</dbReference>
<dbReference type="EMBL" id="BAAAUF010000002">
    <property type="protein sequence ID" value="GAA3026057.1"/>
    <property type="molecule type" value="Genomic_DNA"/>
</dbReference>
<evidence type="ECO:0000313" key="2">
    <source>
        <dbReference type="Proteomes" id="UP001501532"/>
    </source>
</evidence>
<organism evidence="1 2">
    <name type="scientific">Streptomyces glomeratus</name>
    <dbReference type="NCBI Taxonomy" id="284452"/>
    <lineage>
        <taxon>Bacteria</taxon>
        <taxon>Bacillati</taxon>
        <taxon>Actinomycetota</taxon>
        <taxon>Actinomycetes</taxon>
        <taxon>Kitasatosporales</taxon>
        <taxon>Streptomycetaceae</taxon>
        <taxon>Streptomyces</taxon>
    </lineage>
</organism>
<dbReference type="Proteomes" id="UP001501532">
    <property type="component" value="Unassembled WGS sequence"/>
</dbReference>
<protein>
    <recommendedName>
        <fullName evidence="3">Transposase</fullName>
    </recommendedName>
</protein>
<proteinExistence type="predicted"/>
<accession>A0ABN3YFB5</accession>
<gene>
    <name evidence="1" type="ORF">GCM10010448_04930</name>
</gene>
<sequence>MKPSVEGMLHLRKQGWTFEGIGKEYGMSGAVYWMLRDLPVHREDNESGR</sequence>
<keyword evidence="2" id="KW-1185">Reference proteome</keyword>